<dbReference type="AlphaFoldDB" id="A0A8H6NDT9"/>
<dbReference type="InterPro" id="IPR056125">
    <property type="entry name" value="DUF7708"/>
</dbReference>
<accession>A0A8H6NDT9</accession>
<dbReference type="Pfam" id="PF24809">
    <property type="entry name" value="DUF7708"/>
    <property type="match status" value="1"/>
</dbReference>
<evidence type="ECO:0000313" key="5">
    <source>
        <dbReference type="Proteomes" id="UP000654918"/>
    </source>
</evidence>
<dbReference type="PANTHER" id="PTHR10039:SF16">
    <property type="entry name" value="GPI INOSITOL-DEACYLASE"/>
    <property type="match status" value="1"/>
</dbReference>
<evidence type="ECO:0000259" key="3">
    <source>
        <dbReference type="Pfam" id="PF24883"/>
    </source>
</evidence>
<evidence type="ECO:0000313" key="4">
    <source>
        <dbReference type="EMBL" id="KAF6829862.1"/>
    </source>
</evidence>
<feature type="domain" description="Nephrocystin 3-like N-terminal" evidence="3">
    <location>
        <begin position="283"/>
        <end position="440"/>
    </location>
</feature>
<protein>
    <submittedName>
        <fullName evidence="4">Ankyrin repeat protein</fullName>
    </submittedName>
</protein>
<keyword evidence="1" id="KW-0677">Repeat</keyword>
<dbReference type="EMBL" id="WIGO01000102">
    <property type="protein sequence ID" value="KAF6829862.1"/>
    <property type="molecule type" value="Genomic_DNA"/>
</dbReference>
<dbReference type="Pfam" id="PF24883">
    <property type="entry name" value="NPHP3_N"/>
    <property type="match status" value="1"/>
</dbReference>
<dbReference type="Proteomes" id="UP000654918">
    <property type="component" value="Unassembled WGS sequence"/>
</dbReference>
<proteinExistence type="predicted"/>
<evidence type="ECO:0000259" key="2">
    <source>
        <dbReference type="Pfam" id="PF24809"/>
    </source>
</evidence>
<dbReference type="PANTHER" id="PTHR10039">
    <property type="entry name" value="AMELOGENIN"/>
    <property type="match status" value="1"/>
</dbReference>
<comment type="caution">
    <text evidence="4">The sequence shown here is derived from an EMBL/GenBank/DDBJ whole genome shotgun (WGS) entry which is preliminary data.</text>
</comment>
<keyword evidence="5" id="KW-1185">Reference proteome</keyword>
<dbReference type="InterPro" id="IPR056884">
    <property type="entry name" value="NPHP3-like_N"/>
</dbReference>
<sequence length="518" mass="58795">MAGEADSRDLWGEALGQLSEEDRRVIEESQLAGNRLETLDHIRRAAEQEKQRCIEKGWSVYTTTSGKKIKLRHVLEKISAWVSELINVVNVAVAFDASGNAAAPWGVAATSNIAVFTDLGEGIELTTRLITRNAVIERLYLHDDVETTPHLTKHITEMYVSVLCYLSAAKKYFESGTIKKVGHGIRDFLTKEYKSLLDSISEVEVEKWLRTADHLYKDAAERHRILKETLNRLDQPIMQMAVQLSAMQDQLDYGKRIKVFQWMSEIPYGSHFEQNSKSLPEDSGHWLPKSREFSDWSLSNESCVFWLSGPLLKRLRRNSLYAGNACPIAFFYCSRNTIEPERADPDKILGALVKQLSGTEPSETIREPVAIEYNRRKAVADVDGQKPKPLDVEDCTKLITQLCNVNPAFVLVDALDECDESRLYELLESLDQITHHIQLSKVIRSRIVPEKNCQDINTFIEMEVLRLHSKKLLLGGQISPKLRRKTIKKLQSGASGMFRWVTLSLETLSSSSIKHPKD</sequence>
<reference evidence="4" key="1">
    <citation type="journal article" date="2020" name="Phytopathology">
        <title>Genome Sequence Resources of Colletotrichum truncatum, C. plurivorum, C. musicola, and C. sojae: Four Species Pathogenic to Soybean (Glycine max).</title>
        <authorList>
            <person name="Rogerio F."/>
            <person name="Boufleur T.R."/>
            <person name="Ciampi-Guillardi M."/>
            <person name="Sukno S.A."/>
            <person name="Thon M.R."/>
            <person name="Massola Junior N.S."/>
            <person name="Baroncelli R."/>
        </authorList>
    </citation>
    <scope>NUCLEOTIDE SEQUENCE</scope>
    <source>
        <strain evidence="4">LFN00145</strain>
    </source>
</reference>
<evidence type="ECO:0000256" key="1">
    <source>
        <dbReference type="ARBA" id="ARBA00022737"/>
    </source>
</evidence>
<feature type="domain" description="DUF7708" evidence="2">
    <location>
        <begin position="75"/>
        <end position="202"/>
    </location>
</feature>
<organism evidence="4 5">
    <name type="scientific">Colletotrichum plurivorum</name>
    <dbReference type="NCBI Taxonomy" id="2175906"/>
    <lineage>
        <taxon>Eukaryota</taxon>
        <taxon>Fungi</taxon>
        <taxon>Dikarya</taxon>
        <taxon>Ascomycota</taxon>
        <taxon>Pezizomycotina</taxon>
        <taxon>Sordariomycetes</taxon>
        <taxon>Hypocreomycetidae</taxon>
        <taxon>Glomerellales</taxon>
        <taxon>Glomerellaceae</taxon>
        <taxon>Colletotrichum</taxon>
        <taxon>Colletotrichum orchidearum species complex</taxon>
    </lineage>
</organism>
<gene>
    <name evidence="4" type="ORF">CPLU01_07698</name>
</gene>
<name>A0A8H6NDT9_9PEZI</name>